<reference evidence="3 4" key="1">
    <citation type="journal article" date="2014" name="BMC Genomics">
        <title>Genome and secretome analysis of the hemibiotrophic fungal pathogen, Moniliophthora roreri, which causes frosty pod rot disease of cacao: mechanisms of the biotrophic and necrotrophic phases.</title>
        <authorList>
            <person name="Meinhardt L.W."/>
            <person name="Costa G.G.L."/>
            <person name="Thomazella D.P.T."/>
            <person name="Teixeira P.J.P.L."/>
            <person name="Carazzolle M.F."/>
            <person name="Schuster S.C."/>
            <person name="Carlson J.E."/>
            <person name="Guiltinan M.J."/>
            <person name="Mieczkowski P."/>
            <person name="Farmer A."/>
            <person name="Ramaraj T."/>
            <person name="Crozier J."/>
            <person name="Davis R.E."/>
            <person name="Shao J."/>
            <person name="Melnick R.L."/>
            <person name="Pereira G.A.G."/>
            <person name="Bailey B.A."/>
        </authorList>
    </citation>
    <scope>NUCLEOTIDE SEQUENCE [LARGE SCALE GENOMIC DNA]</scope>
    <source>
        <strain evidence="3 4">MCA 2997</strain>
    </source>
</reference>
<feature type="chain" id="PRO_5004712176" evidence="1">
    <location>
        <begin position="20"/>
        <end position="310"/>
    </location>
</feature>
<keyword evidence="4" id="KW-1185">Reference proteome</keyword>
<comment type="caution">
    <text evidence="3">The sequence shown here is derived from an EMBL/GenBank/DDBJ whole genome shotgun (WGS) entry which is preliminary data.</text>
</comment>
<name>V2XE40_MONRO</name>
<gene>
    <name evidence="3" type="ORF">Moror_4077</name>
</gene>
<dbReference type="KEGG" id="mrr:Moror_4077"/>
<accession>V2XE40</accession>
<evidence type="ECO:0000313" key="4">
    <source>
        <dbReference type="Proteomes" id="UP000017559"/>
    </source>
</evidence>
<feature type="domain" description="Polysaccharide lyase 14" evidence="2">
    <location>
        <begin position="80"/>
        <end position="302"/>
    </location>
</feature>
<evidence type="ECO:0000259" key="2">
    <source>
        <dbReference type="Pfam" id="PF21294"/>
    </source>
</evidence>
<keyword evidence="1" id="KW-0732">Signal</keyword>
<organism evidence="3 4">
    <name type="scientific">Moniliophthora roreri (strain MCA 2997)</name>
    <name type="common">Cocoa frosty pod rot fungus</name>
    <name type="synonym">Crinipellis roreri</name>
    <dbReference type="NCBI Taxonomy" id="1381753"/>
    <lineage>
        <taxon>Eukaryota</taxon>
        <taxon>Fungi</taxon>
        <taxon>Dikarya</taxon>
        <taxon>Basidiomycota</taxon>
        <taxon>Agaricomycotina</taxon>
        <taxon>Agaricomycetes</taxon>
        <taxon>Agaricomycetidae</taxon>
        <taxon>Agaricales</taxon>
        <taxon>Marasmiineae</taxon>
        <taxon>Marasmiaceae</taxon>
        <taxon>Moniliophthora</taxon>
    </lineage>
</organism>
<dbReference type="GO" id="GO:0016829">
    <property type="term" value="F:lyase activity"/>
    <property type="evidence" value="ECO:0007669"/>
    <property type="project" value="UniProtKB-KW"/>
</dbReference>
<proteinExistence type="predicted"/>
<dbReference type="Gene3D" id="2.60.120.200">
    <property type="match status" value="1"/>
</dbReference>
<dbReference type="HOGENOM" id="CLU_049744_0_1_1"/>
<dbReference type="PANTHER" id="PTHR40124:SF1">
    <property type="entry name" value="DISAGGREGATASE RELATED REPEAT PROTEIN"/>
    <property type="match status" value="1"/>
</dbReference>
<evidence type="ECO:0000313" key="3">
    <source>
        <dbReference type="EMBL" id="ESK90755.1"/>
    </source>
</evidence>
<keyword evidence="3" id="KW-0456">Lyase</keyword>
<dbReference type="InterPro" id="IPR048958">
    <property type="entry name" value="Polysacc_lyase_14"/>
</dbReference>
<dbReference type="AlphaFoldDB" id="V2XE40"/>
<dbReference type="EMBL" id="AWSO01000409">
    <property type="protein sequence ID" value="ESK90755.1"/>
    <property type="molecule type" value="Genomic_DNA"/>
</dbReference>
<dbReference type="PANTHER" id="PTHR40124">
    <property type="match status" value="1"/>
</dbReference>
<dbReference type="OrthoDB" id="3337916at2759"/>
<sequence>MQLKLGLVALIFSLSSVDATLVAVRQSSAVSIKSLLPVSNLKSKWTTLPGQPNALPLSDDTLRPHHVLTALPHPFATAPDGSTRAMKAFFPKGSYTFTHEPQGGLSFYAPGPSAVNLETAKEAWFGYSVFFDKGFGFQKGGKLPGLYGGDTADGSVSCSGGRKDTTCFSARLMWRTGGAGELYVCLPPSSVDPKFAPNDKLCDIPNSHCNDAFGTSVARGAFTFKAGQWNTVSQRVKLNDAGKANGELELFFEGKSVILAKGLMIRGDGKGKIRGIQMQTFFGGSDESWASPKDQNLYFAHFSAGVSQTL</sequence>
<feature type="signal peptide" evidence="1">
    <location>
        <begin position="1"/>
        <end position="19"/>
    </location>
</feature>
<dbReference type="Pfam" id="PF21294">
    <property type="entry name" value="Polysacc_lyase_14"/>
    <property type="match status" value="1"/>
</dbReference>
<dbReference type="Proteomes" id="UP000017559">
    <property type="component" value="Unassembled WGS sequence"/>
</dbReference>
<protein>
    <submittedName>
        <fullName evidence="3">Polysaccharide lyase family 14 protein</fullName>
    </submittedName>
</protein>
<evidence type="ECO:0000256" key="1">
    <source>
        <dbReference type="SAM" id="SignalP"/>
    </source>
</evidence>